<dbReference type="Gene3D" id="2.30.42.10">
    <property type="match status" value="1"/>
</dbReference>
<dbReference type="InterPro" id="IPR001478">
    <property type="entry name" value="PDZ"/>
</dbReference>
<feature type="compositionally biased region" description="Low complexity" evidence="1">
    <location>
        <begin position="701"/>
        <end position="711"/>
    </location>
</feature>
<feature type="compositionally biased region" description="Basic and acidic residues" evidence="1">
    <location>
        <begin position="557"/>
        <end position="569"/>
    </location>
</feature>
<feature type="domain" description="PDZ" evidence="3">
    <location>
        <begin position="1096"/>
        <end position="1171"/>
    </location>
</feature>
<dbReference type="STRING" id="137246.A0A401SI00"/>
<dbReference type="SMART" id="SM00233">
    <property type="entry name" value="PH"/>
    <property type="match status" value="2"/>
</dbReference>
<dbReference type="Proteomes" id="UP000287033">
    <property type="component" value="Unassembled WGS sequence"/>
</dbReference>
<feature type="region of interest" description="Disordered" evidence="1">
    <location>
        <begin position="557"/>
        <end position="582"/>
    </location>
</feature>
<gene>
    <name evidence="4" type="ORF">chiPu_0008481</name>
</gene>
<evidence type="ECO:0000313" key="5">
    <source>
        <dbReference type="Proteomes" id="UP000287033"/>
    </source>
</evidence>
<name>A0A401SI00_CHIPU</name>
<dbReference type="PANTHER" id="PTHR12752">
    <property type="entry name" value="PHOSPHOINOSITOL 3-PHOSPHATE-BINDING PROTEIN"/>
    <property type="match status" value="1"/>
</dbReference>
<dbReference type="EMBL" id="BEZZ01000279">
    <property type="protein sequence ID" value="GCC30037.1"/>
    <property type="molecule type" value="Genomic_DNA"/>
</dbReference>
<sequence length="1455" mass="163752">MHTAGALMEYLPLNRDISSLTGFGQFRKFLSFVKMTRRKRRSSRKRKCSSSKESESLSIQPNCQSTTTEKVEDEKPIKSKAAPPGGGVTQSSEESSDTDSRENCQGAFKSKRQQNASDYKVFTAKNKITFQALIKSASTEIITVTIQRSQLDPELIEASTNNLQHQHPPQEINADNVEQEPFANADNVEQEPFANVKSILSSLSGAGATLVIGNDESTLDEGEWPMHQKHESLLFCSATLSNGIHVIDQQTDRKSWLKFNMATNNTDLKLSGTKNFSCRDNISIYKQNCNENFTNEREYSNENILHSSGYPASKGSCSSFALSDFSVNSEEYTSSQGLHADCFLNIPPPKEFADDCEDIEPYTRKPEAIYLVQENHGTETDNSPIISKWSKRHYYLDQNKLMENSLPGSGSKFSYKDNRQDWTMSTWTSLPECDHRLQASEKCLSPLGTCFTLNHFGKGKTKFLKNSIDNINNLLTQSHYQKPARARRKSYPDTDTIDVVFQMEWKEIPNLLYQGQQHSSFTPLPPFFIQTLPRKQGKPERVSVEDIKSYVCFNEHSTQDGEEHKDTPDWSRPSHWSSSGTLSIRKSPEISPLVLTGDSSGSFRFDSRESIDDYFSLNPSSKLEFIRNRDIFGTDLCSHTFPEERTEVLTSRDIGSWQLADPLEQGDFTESGFDEETLDSDYPYELTEDTPLASEQFQIQIPSSSPSSTSEYLTKSQANNSTSEYVDVLDTASELDINITKKTADNSIEFKKRRQSVTILQTGTLDQRLIIQNNSTSSHTADNPQQCTAFGECNEEDTPLSEPSFSETTNLQPATIPPDSVAHGHNSPTTKCLSQVPSTTMMDILEQNNENADSSTCREENNKDFHEKQSDSNCATEQDGCQHSHTEYFGQNTNEQNDSTQNHVVEKDTVDRAMDSEYNSLQPTPVTANRLTEDTKLPDFAVSRESYKGVEPNCQKTAFMEKEMWQQDPKAEANCRLQLPTDPVQKDGKAVENCQAIASTGEGSDHWEKRRKQFKESKHCNSAGGSPVTSNQESVNSEETRSVDLAQVRTESEQRGIYTETFNATSWIFRGDESNSDNNPRCLGKRTRPAAIRERTVKIAKGTGDYPWGFRIQFSKPILVTEVDTNGAAEEAGLQIGDIVLAVNGTDVTSIPHSEAATLARQGPDILTLVVGSNISRCPNTPRPACRGYLHKRTQSGLLKGWRKRWFVLKHNGLFYYYKNKKDEGKCRPLDVMKLEGAEVAVDTSLGKPFVFKCTLQSRNRMFYFCSTSNQEMKRIVLEICNICCVGESDGDSNINIFNISGDTNVLTKRSFHLQNHVWVDVTHHNANLPPLAIKSPDCLGLLYQIDRNKDVWTQHYCVLKDACIYFYAGIRSTHAQGGIYLQGYTVSEQCFGSKRTVIEAKPPSEEFKTFYLCADNVADNKRWIVALKASISKWLPLHQAIHDFMTNPPEQTRM</sequence>
<proteinExistence type="predicted"/>
<evidence type="ECO:0000259" key="3">
    <source>
        <dbReference type="PROSITE" id="PS50106"/>
    </source>
</evidence>
<feature type="region of interest" description="Disordered" evidence="1">
    <location>
        <begin position="850"/>
        <end position="880"/>
    </location>
</feature>
<reference evidence="4 5" key="1">
    <citation type="journal article" date="2018" name="Nat. Ecol. Evol.">
        <title>Shark genomes provide insights into elasmobranch evolution and the origin of vertebrates.</title>
        <authorList>
            <person name="Hara Y"/>
            <person name="Yamaguchi K"/>
            <person name="Onimaru K"/>
            <person name="Kadota M"/>
            <person name="Koyanagi M"/>
            <person name="Keeley SD"/>
            <person name="Tatsumi K"/>
            <person name="Tanaka K"/>
            <person name="Motone F"/>
            <person name="Kageyama Y"/>
            <person name="Nozu R"/>
            <person name="Adachi N"/>
            <person name="Nishimura O"/>
            <person name="Nakagawa R"/>
            <person name="Tanegashima C"/>
            <person name="Kiyatake I"/>
            <person name="Matsumoto R"/>
            <person name="Murakumo K"/>
            <person name="Nishida K"/>
            <person name="Terakita A"/>
            <person name="Kuratani S"/>
            <person name="Sato K"/>
            <person name="Hyodo S Kuraku.S."/>
        </authorList>
    </citation>
    <scope>NUCLEOTIDE SEQUENCE [LARGE SCALE GENOMIC DNA]</scope>
</reference>
<dbReference type="Pfam" id="PF00169">
    <property type="entry name" value="PH"/>
    <property type="match status" value="2"/>
</dbReference>
<feature type="region of interest" description="Disordered" evidence="1">
    <location>
        <begin position="701"/>
        <end position="720"/>
    </location>
</feature>
<dbReference type="Gene3D" id="2.30.29.30">
    <property type="entry name" value="Pleckstrin-homology domain (PH domain)/Phosphotyrosine-binding domain (PTB)"/>
    <property type="match status" value="2"/>
</dbReference>
<keyword evidence="5" id="KW-1185">Reference proteome</keyword>
<dbReference type="PROSITE" id="PS50003">
    <property type="entry name" value="PH_DOMAIN"/>
    <property type="match status" value="1"/>
</dbReference>
<dbReference type="PROSITE" id="PS50106">
    <property type="entry name" value="PDZ"/>
    <property type="match status" value="1"/>
</dbReference>
<dbReference type="CDD" id="cd00136">
    <property type="entry name" value="PDZ_canonical"/>
    <property type="match status" value="1"/>
</dbReference>
<dbReference type="Pfam" id="PF00595">
    <property type="entry name" value="PDZ"/>
    <property type="match status" value="1"/>
</dbReference>
<dbReference type="PANTHER" id="PTHR12752:SF2">
    <property type="entry name" value="PDZ AND PLECKSTRIN HOMOLOGY DOMAINS 1"/>
    <property type="match status" value="1"/>
</dbReference>
<accession>A0A401SI00</accession>
<dbReference type="SUPFAM" id="SSF50156">
    <property type="entry name" value="PDZ domain-like"/>
    <property type="match status" value="1"/>
</dbReference>
<feature type="compositionally biased region" description="Basic residues" evidence="1">
    <location>
        <begin position="40"/>
        <end position="49"/>
    </location>
</feature>
<evidence type="ECO:0008006" key="6">
    <source>
        <dbReference type="Google" id="ProtNLM"/>
    </source>
</evidence>
<feature type="compositionally biased region" description="Basic and acidic residues" evidence="1">
    <location>
        <begin position="856"/>
        <end position="870"/>
    </location>
</feature>
<feature type="region of interest" description="Disordered" evidence="1">
    <location>
        <begin position="1013"/>
        <end position="1041"/>
    </location>
</feature>
<evidence type="ECO:0000259" key="2">
    <source>
        <dbReference type="PROSITE" id="PS50003"/>
    </source>
</evidence>
<feature type="compositionally biased region" description="Polar residues" evidence="1">
    <location>
        <begin position="57"/>
        <end position="68"/>
    </location>
</feature>
<feature type="domain" description="PH" evidence="2">
    <location>
        <begin position="1183"/>
        <end position="1433"/>
    </location>
</feature>
<dbReference type="SMART" id="SM00228">
    <property type="entry name" value="PDZ"/>
    <property type="match status" value="1"/>
</dbReference>
<dbReference type="OrthoDB" id="2157866at2759"/>
<dbReference type="InterPro" id="IPR036034">
    <property type="entry name" value="PDZ_sf"/>
</dbReference>
<feature type="region of interest" description="Disordered" evidence="1">
    <location>
        <begin position="40"/>
        <end position="111"/>
    </location>
</feature>
<dbReference type="OMA" id="NATSWIF"/>
<protein>
    <recommendedName>
        <fullName evidence="6">PDZ domain-containing protein</fullName>
    </recommendedName>
</protein>
<organism evidence="4 5">
    <name type="scientific">Chiloscyllium punctatum</name>
    <name type="common">Brownbanded bambooshark</name>
    <name type="synonym">Hemiscyllium punctatum</name>
    <dbReference type="NCBI Taxonomy" id="137246"/>
    <lineage>
        <taxon>Eukaryota</taxon>
        <taxon>Metazoa</taxon>
        <taxon>Chordata</taxon>
        <taxon>Craniata</taxon>
        <taxon>Vertebrata</taxon>
        <taxon>Chondrichthyes</taxon>
        <taxon>Elasmobranchii</taxon>
        <taxon>Galeomorphii</taxon>
        <taxon>Galeoidea</taxon>
        <taxon>Orectolobiformes</taxon>
        <taxon>Hemiscylliidae</taxon>
        <taxon>Chiloscyllium</taxon>
    </lineage>
</organism>
<feature type="compositionally biased region" description="Polar residues" evidence="1">
    <location>
        <begin position="1023"/>
        <end position="1037"/>
    </location>
</feature>
<comment type="caution">
    <text evidence="4">The sequence shown here is derived from an EMBL/GenBank/DDBJ whole genome shotgun (WGS) entry which is preliminary data.</text>
</comment>
<evidence type="ECO:0000313" key="4">
    <source>
        <dbReference type="EMBL" id="GCC30037.1"/>
    </source>
</evidence>
<evidence type="ECO:0000256" key="1">
    <source>
        <dbReference type="SAM" id="MobiDB-lite"/>
    </source>
</evidence>
<dbReference type="InterPro" id="IPR001849">
    <property type="entry name" value="PH_domain"/>
</dbReference>
<dbReference type="InterPro" id="IPR011993">
    <property type="entry name" value="PH-like_dom_sf"/>
</dbReference>
<dbReference type="SUPFAM" id="SSF50729">
    <property type="entry name" value="PH domain-like"/>
    <property type="match status" value="2"/>
</dbReference>